<feature type="region of interest" description="Disordered" evidence="18">
    <location>
        <begin position="187"/>
        <end position="208"/>
    </location>
</feature>
<dbReference type="SUPFAM" id="SSF141072">
    <property type="entry name" value="CalX-like"/>
    <property type="match status" value="2"/>
</dbReference>
<dbReference type="SMART" id="SM00237">
    <property type="entry name" value="Calx_beta"/>
    <property type="match status" value="1"/>
</dbReference>
<dbReference type="EMBL" id="JBBJCI010000018">
    <property type="protein sequence ID" value="KAK7254759.1"/>
    <property type="molecule type" value="Genomic_DNA"/>
</dbReference>
<dbReference type="Gene3D" id="2.60.40.2030">
    <property type="match status" value="2"/>
</dbReference>
<proteinExistence type="inferred from homology"/>
<keyword evidence="4" id="KW-1003">Cell membrane</keyword>
<evidence type="ECO:0000256" key="6">
    <source>
        <dbReference type="ARBA" id="ARBA00022723"/>
    </source>
</evidence>
<evidence type="ECO:0000256" key="12">
    <source>
        <dbReference type="ARBA" id="ARBA00023053"/>
    </source>
</evidence>
<evidence type="ECO:0000256" key="7">
    <source>
        <dbReference type="ARBA" id="ARBA00022729"/>
    </source>
</evidence>
<protein>
    <submittedName>
        <fullName evidence="20">Calcium:sodium antiporter</fullName>
    </submittedName>
</protein>
<feature type="domain" description="Calx-beta" evidence="19">
    <location>
        <begin position="79"/>
        <end position="177"/>
    </location>
</feature>
<keyword evidence="6" id="KW-0479">Metal-binding</keyword>
<evidence type="ECO:0000313" key="20">
    <source>
        <dbReference type="EMBL" id="KAK7254759.1"/>
    </source>
</evidence>
<evidence type="ECO:0000256" key="15">
    <source>
        <dbReference type="ARBA" id="ARBA00023180"/>
    </source>
</evidence>
<dbReference type="InterPro" id="IPR044880">
    <property type="entry name" value="NCX_ion-bd_dom_sf"/>
</dbReference>
<keyword evidence="15" id="KW-0325">Glycoprotein</keyword>
<feature type="compositionally biased region" description="Low complexity" evidence="18">
    <location>
        <begin position="337"/>
        <end position="359"/>
    </location>
</feature>
<sequence length="695" mass="74181">MVTSPDVVEIWEAIFTFLFFPILVALAYAADRGYFDTAKISPVSSARHPEGHQADGPDPKVLAKYLEGAAGPKHRPEDVVAFFSDVNGKINTKYALLESDKAVTLHVMRSPAEGPMTIKWATRDGTAKGSEVGGTGDYEACSAELTFADKENFKTIVIKVFDDNETEDDEVFYVDLLEVAHGGKAYAPGPSATRRRRARSSATTSSSTVPCCGKDFGGTVGFEREGTFVFENTEVEKFIEIPVINTNRYEGESEFTIALKNFARAVERAKFGKHTELKVVIVADTETKDMIDNVQKYLESNDASYNVGSAWGQQFSDALKVGGGDATTTSRRPPATGSCTSSRCPGRSPSPSCRRRPTAAAGSASTSALAFAGIVTAFIGDLAALMGCCLGLKDTVTAITFVALGTSLPDALASKAGRSTTTRDAAVGNVTGSNSVNVFLGLGLPWSIAAIYWSGGFAGGSAEKQWRIKYGGKVDGVKKRGTKGPDGSRNIGFTEDVAFIVPAGNLGLSVGVFVFCACRVPRPGRTGSSGSAQVVLSTCSAADAAFARTPSGLPFFDVLLSDCHLDSQKRGRFFKRARRARVVLAERRAANPSAGRRSLLGALTVARVREKLKSAKAWAPFHHAYYSEADQMHVGFLIDREAPVERTKPLTRCFFFFFSLGAKVQLTNFESSPTSVSQTLGQGRVSSPRAAASSS</sequence>
<feature type="compositionally biased region" description="Low complexity" evidence="18">
    <location>
        <begin position="686"/>
        <end position="695"/>
    </location>
</feature>
<comment type="catalytic activity">
    <reaction evidence="17">
        <text>Ca(2+)(in) + 3 Na(+)(out) = Ca(2+)(out) + 3 Na(+)(in)</text>
        <dbReference type="Rhea" id="RHEA:69955"/>
        <dbReference type="ChEBI" id="CHEBI:29101"/>
        <dbReference type="ChEBI" id="CHEBI:29108"/>
    </reaction>
</comment>
<dbReference type="PRINTS" id="PR01259">
    <property type="entry name" value="NACAEXCHNGR"/>
</dbReference>
<evidence type="ECO:0000256" key="2">
    <source>
        <dbReference type="ARBA" id="ARBA00007489"/>
    </source>
</evidence>
<keyword evidence="13" id="KW-0406">Ion transport</keyword>
<dbReference type="PANTHER" id="PTHR11878:SF65">
    <property type="entry name" value="NA_CA-EXCHANGE PROTEIN, ISOFORM G"/>
    <property type="match status" value="1"/>
</dbReference>
<comment type="caution">
    <text evidence="20">The sequence shown here is derived from an EMBL/GenBank/DDBJ whole genome shotgun (WGS) entry which is preliminary data.</text>
</comment>
<evidence type="ECO:0000256" key="5">
    <source>
        <dbReference type="ARBA" id="ARBA00022692"/>
    </source>
</evidence>
<evidence type="ECO:0000256" key="11">
    <source>
        <dbReference type="ARBA" id="ARBA00022989"/>
    </source>
</evidence>
<evidence type="ECO:0000256" key="9">
    <source>
        <dbReference type="ARBA" id="ARBA00022837"/>
    </source>
</evidence>
<keyword evidence="14" id="KW-0472">Membrane</keyword>
<evidence type="ECO:0000313" key="21">
    <source>
        <dbReference type="Proteomes" id="UP001363151"/>
    </source>
</evidence>
<keyword evidence="21" id="KW-1185">Reference proteome</keyword>
<evidence type="ECO:0000256" key="16">
    <source>
        <dbReference type="ARBA" id="ARBA00023201"/>
    </source>
</evidence>
<evidence type="ECO:0000256" key="3">
    <source>
        <dbReference type="ARBA" id="ARBA00022448"/>
    </source>
</evidence>
<keyword evidence="9" id="KW-0106">Calcium</keyword>
<keyword evidence="11" id="KW-1133">Transmembrane helix</keyword>
<evidence type="ECO:0000256" key="14">
    <source>
        <dbReference type="ARBA" id="ARBA00023136"/>
    </source>
</evidence>
<keyword evidence="3" id="KW-0813">Transport</keyword>
<dbReference type="Pfam" id="PF03160">
    <property type="entry name" value="Calx-beta"/>
    <property type="match status" value="2"/>
</dbReference>
<feature type="region of interest" description="Disordered" evidence="18">
    <location>
        <begin position="322"/>
        <end position="359"/>
    </location>
</feature>
<comment type="similarity">
    <text evidence="2">Belongs to the Ca(2+):cation antiporter (CaCA) (TC 2.A.19) family. SLC8 subfamily.</text>
</comment>
<gene>
    <name evidence="20" type="ORF">SO694_00131038</name>
</gene>
<evidence type="ECO:0000259" key="19">
    <source>
        <dbReference type="SMART" id="SM00237"/>
    </source>
</evidence>
<evidence type="ECO:0000256" key="8">
    <source>
        <dbReference type="ARBA" id="ARBA00022737"/>
    </source>
</evidence>
<evidence type="ECO:0000256" key="4">
    <source>
        <dbReference type="ARBA" id="ARBA00022475"/>
    </source>
</evidence>
<evidence type="ECO:0000256" key="10">
    <source>
        <dbReference type="ARBA" id="ARBA00022860"/>
    </source>
</evidence>
<dbReference type="InterPro" id="IPR004837">
    <property type="entry name" value="NaCa_Exmemb"/>
</dbReference>
<keyword evidence="5" id="KW-0812">Transmembrane</keyword>
<feature type="compositionally biased region" description="Polar residues" evidence="18">
    <location>
        <begin position="674"/>
        <end position="685"/>
    </location>
</feature>
<feature type="region of interest" description="Disordered" evidence="18">
    <location>
        <begin position="674"/>
        <end position="695"/>
    </location>
</feature>
<keyword evidence="12" id="KW-0915">Sodium</keyword>
<dbReference type="Proteomes" id="UP001363151">
    <property type="component" value="Unassembled WGS sequence"/>
</dbReference>
<accession>A0ABR1GFI4</accession>
<dbReference type="InterPro" id="IPR038081">
    <property type="entry name" value="CalX-like_sf"/>
</dbReference>
<dbReference type="PANTHER" id="PTHR11878">
    <property type="entry name" value="SODIUM/CALCIUM EXCHANGER"/>
    <property type="match status" value="1"/>
</dbReference>
<evidence type="ECO:0000256" key="1">
    <source>
        <dbReference type="ARBA" id="ARBA00004651"/>
    </source>
</evidence>
<dbReference type="InterPro" id="IPR004836">
    <property type="entry name" value="Na_Ca_Ex"/>
</dbReference>
<dbReference type="Pfam" id="PF01699">
    <property type="entry name" value="Na_Ca_ex"/>
    <property type="match status" value="1"/>
</dbReference>
<evidence type="ECO:0000256" key="17">
    <source>
        <dbReference type="ARBA" id="ARBA00033667"/>
    </source>
</evidence>
<evidence type="ECO:0000256" key="13">
    <source>
        <dbReference type="ARBA" id="ARBA00023065"/>
    </source>
</evidence>
<dbReference type="InterPro" id="IPR003644">
    <property type="entry name" value="Calx_beta"/>
</dbReference>
<organism evidence="20 21">
    <name type="scientific">Aureococcus anophagefferens</name>
    <name type="common">Harmful bloom alga</name>
    <dbReference type="NCBI Taxonomy" id="44056"/>
    <lineage>
        <taxon>Eukaryota</taxon>
        <taxon>Sar</taxon>
        <taxon>Stramenopiles</taxon>
        <taxon>Ochrophyta</taxon>
        <taxon>Pelagophyceae</taxon>
        <taxon>Pelagomonadales</taxon>
        <taxon>Pelagomonadaceae</taxon>
        <taxon>Aureococcus</taxon>
    </lineage>
</organism>
<dbReference type="Gene3D" id="1.20.1420.30">
    <property type="entry name" value="NCX, central ion-binding region"/>
    <property type="match status" value="1"/>
</dbReference>
<dbReference type="InterPro" id="IPR051171">
    <property type="entry name" value="CaCA"/>
</dbReference>
<evidence type="ECO:0000256" key="18">
    <source>
        <dbReference type="SAM" id="MobiDB-lite"/>
    </source>
</evidence>
<keyword evidence="16" id="KW-0739">Sodium transport</keyword>
<name>A0ABR1GFI4_AURAN</name>
<keyword evidence="10" id="KW-0112">Calmodulin-binding</keyword>
<keyword evidence="8" id="KW-0677">Repeat</keyword>
<reference evidence="20 21" key="1">
    <citation type="submission" date="2024-03" db="EMBL/GenBank/DDBJ databases">
        <title>Aureococcus anophagefferens CCMP1851 and Kratosvirus quantuckense: Draft genome of a second virus-susceptible host strain in the model system.</title>
        <authorList>
            <person name="Chase E."/>
            <person name="Truchon A.R."/>
            <person name="Schepens W."/>
            <person name="Wilhelm S.W."/>
        </authorList>
    </citation>
    <scope>NUCLEOTIDE SEQUENCE [LARGE SCALE GENOMIC DNA]</scope>
    <source>
        <strain evidence="20 21">CCMP1851</strain>
    </source>
</reference>
<comment type="subcellular location">
    <subcellularLocation>
        <location evidence="1">Cell membrane</location>
        <topology evidence="1">Multi-pass membrane protein</topology>
    </subcellularLocation>
</comment>
<keyword evidence="7" id="KW-0732">Signal</keyword>